<feature type="signal peptide" evidence="2">
    <location>
        <begin position="1"/>
        <end position="23"/>
    </location>
</feature>
<dbReference type="Pfam" id="PF24837">
    <property type="entry name" value="AMIN-like"/>
    <property type="match status" value="1"/>
</dbReference>
<dbReference type="RefSeq" id="WP_126622276.1">
    <property type="nucleotide sequence ID" value="NZ_UAPQ01000001.1"/>
</dbReference>
<dbReference type="EMBL" id="UAPQ01000001">
    <property type="protein sequence ID" value="SPT52604.1"/>
    <property type="molecule type" value="Genomic_DNA"/>
</dbReference>
<keyword evidence="5" id="KW-1185">Reference proteome</keyword>
<feature type="domain" description="AMIN-like" evidence="3">
    <location>
        <begin position="101"/>
        <end position="226"/>
    </location>
</feature>
<dbReference type="PROSITE" id="PS51257">
    <property type="entry name" value="PROKAR_LIPOPROTEIN"/>
    <property type="match status" value="1"/>
</dbReference>
<organism evidence="4 5">
    <name type="scientific">Actinomyces bovis</name>
    <dbReference type="NCBI Taxonomy" id="1658"/>
    <lineage>
        <taxon>Bacteria</taxon>
        <taxon>Bacillati</taxon>
        <taxon>Actinomycetota</taxon>
        <taxon>Actinomycetes</taxon>
        <taxon>Actinomycetales</taxon>
        <taxon>Actinomycetaceae</taxon>
        <taxon>Actinomyces</taxon>
    </lineage>
</organism>
<dbReference type="InterPro" id="IPR006311">
    <property type="entry name" value="TAT_signal"/>
</dbReference>
<dbReference type="InterPro" id="IPR056303">
    <property type="entry name" value="AMIN-like"/>
</dbReference>
<proteinExistence type="predicted"/>
<accession>A0ABY1VKI4</accession>
<evidence type="ECO:0000256" key="1">
    <source>
        <dbReference type="SAM" id="MobiDB-lite"/>
    </source>
</evidence>
<comment type="caution">
    <text evidence="4">The sequence shown here is derived from an EMBL/GenBank/DDBJ whole genome shotgun (WGS) entry which is preliminary data.</text>
</comment>
<feature type="chain" id="PRO_5046406507" description="AMIN-like domain-containing protein" evidence="2">
    <location>
        <begin position="24"/>
        <end position="231"/>
    </location>
</feature>
<feature type="compositionally biased region" description="Low complexity" evidence="1">
    <location>
        <begin position="29"/>
        <end position="65"/>
    </location>
</feature>
<dbReference type="Proteomes" id="UP000250006">
    <property type="component" value="Unassembled WGS sequence"/>
</dbReference>
<evidence type="ECO:0000259" key="3">
    <source>
        <dbReference type="Pfam" id="PF24837"/>
    </source>
</evidence>
<dbReference type="PROSITE" id="PS51318">
    <property type="entry name" value="TAT"/>
    <property type="match status" value="1"/>
</dbReference>
<gene>
    <name evidence="4" type="ORF">NCTC11535_00255</name>
</gene>
<evidence type="ECO:0000313" key="4">
    <source>
        <dbReference type="EMBL" id="SPT52604.1"/>
    </source>
</evidence>
<evidence type="ECO:0000256" key="2">
    <source>
        <dbReference type="SAM" id="SignalP"/>
    </source>
</evidence>
<protein>
    <recommendedName>
        <fullName evidence="3">AMIN-like domain-containing protein</fullName>
    </recommendedName>
</protein>
<sequence>MTTISRRQVLTVGPLALCGLLVACGTQPSAGTSPSASPAETTGAATATAPASPQPAASADTSATPSPGPQTLAPQEEAAAAAMAWLSDSSTQAYGGDSDLVITAWRAGQHPGFDRVVLQFSGTGTPGWAVEWVEAAHTQGKGEPINVEGANRLLLRGTGVTMPIMPEQQVAYQGPTELSLGGKAIGSTYLDPVFEGQFQLVIGAYSRQYRVFTLSSPTRLVVDVAHPQAAG</sequence>
<keyword evidence="2" id="KW-0732">Signal</keyword>
<evidence type="ECO:0000313" key="5">
    <source>
        <dbReference type="Proteomes" id="UP000250006"/>
    </source>
</evidence>
<feature type="region of interest" description="Disordered" evidence="1">
    <location>
        <begin position="29"/>
        <end position="76"/>
    </location>
</feature>
<name>A0ABY1VKI4_9ACTO</name>
<reference evidence="4 5" key="1">
    <citation type="submission" date="2018-06" db="EMBL/GenBank/DDBJ databases">
        <authorList>
            <consortium name="Pathogen Informatics"/>
            <person name="Doyle S."/>
        </authorList>
    </citation>
    <scope>NUCLEOTIDE SEQUENCE [LARGE SCALE GENOMIC DNA]</scope>
    <source>
        <strain evidence="4 5">NCTC11535</strain>
    </source>
</reference>